<comment type="caution">
    <text evidence="2">The sequence shown here is derived from an EMBL/GenBank/DDBJ whole genome shotgun (WGS) entry which is preliminary data.</text>
</comment>
<name>A0AA40ACN4_9PEZI</name>
<evidence type="ECO:0000256" key="1">
    <source>
        <dbReference type="SAM" id="MobiDB-lite"/>
    </source>
</evidence>
<proteinExistence type="predicted"/>
<dbReference type="AlphaFoldDB" id="A0AA40ACN4"/>
<organism evidence="2 3">
    <name type="scientific">Lasiosphaeria miniovina</name>
    <dbReference type="NCBI Taxonomy" id="1954250"/>
    <lineage>
        <taxon>Eukaryota</taxon>
        <taxon>Fungi</taxon>
        <taxon>Dikarya</taxon>
        <taxon>Ascomycota</taxon>
        <taxon>Pezizomycotina</taxon>
        <taxon>Sordariomycetes</taxon>
        <taxon>Sordariomycetidae</taxon>
        <taxon>Sordariales</taxon>
        <taxon>Lasiosphaeriaceae</taxon>
        <taxon>Lasiosphaeria</taxon>
    </lineage>
</organism>
<dbReference type="RefSeq" id="XP_060294673.1">
    <property type="nucleotide sequence ID" value="XM_060447992.1"/>
</dbReference>
<sequence>MAPLSDDTTMAPLPDDTTSSTLTHGISMLSLIRNTNMPPILRMPNEILGAICAQLCYHCKNTMAGKDRALLLKQAENFREPGPGHSAEDLAALSQTNKHLGDIAQHYLHHFICLDKRKDEDKIDGMVIAAMTLIKRPDLAESVRWIWISHHGLRLDRESSDISYISRAAFNLYNLRRYMDHTLSDLFVAVLLLRARLANSVVLTGQRINVDNLVESIYPVGGRGCLRALKMLAYIPNKEGRHMSLLRHGCTNLPLAIVNIAPNLESIFTGPQTWGELRVERASLPLRALYLHRQFVGGLVPMSREVANMHLLRIMTMIAPTIGLRVFVLEVEMPDPFKTLKTDHYNGVSLKVLAVRRVLTELRFESRYTLRKLCLNMPIAFNDFADSSSAPSSAISTEVFKLSDFQSLESVYLHLDGQLYDYMFPRLELHIENHVSAVYELLKDLANAKLAGSFPNLVEVAVSGLDQDKHIEDVRALLVLIGVRLSQDLVDPVHDWDYNYG</sequence>
<dbReference type="GeneID" id="85331262"/>
<feature type="region of interest" description="Disordered" evidence="1">
    <location>
        <begin position="1"/>
        <end position="21"/>
    </location>
</feature>
<protein>
    <submittedName>
        <fullName evidence="2">Uncharacterized protein</fullName>
    </submittedName>
</protein>
<gene>
    <name evidence="2" type="ORF">B0T26DRAFT_873532</name>
</gene>
<accession>A0AA40ACN4</accession>
<keyword evidence="3" id="KW-1185">Reference proteome</keyword>
<evidence type="ECO:0000313" key="2">
    <source>
        <dbReference type="EMBL" id="KAK0713350.1"/>
    </source>
</evidence>
<evidence type="ECO:0000313" key="3">
    <source>
        <dbReference type="Proteomes" id="UP001172101"/>
    </source>
</evidence>
<dbReference type="Proteomes" id="UP001172101">
    <property type="component" value="Unassembled WGS sequence"/>
</dbReference>
<reference evidence="2" key="1">
    <citation type="submission" date="2023-06" db="EMBL/GenBank/DDBJ databases">
        <title>Genome-scale phylogeny and comparative genomics of the fungal order Sordariales.</title>
        <authorList>
            <consortium name="Lawrence Berkeley National Laboratory"/>
            <person name="Hensen N."/>
            <person name="Bonometti L."/>
            <person name="Westerberg I."/>
            <person name="Brannstrom I.O."/>
            <person name="Guillou S."/>
            <person name="Cros-Aarteil S."/>
            <person name="Calhoun S."/>
            <person name="Haridas S."/>
            <person name="Kuo A."/>
            <person name="Mondo S."/>
            <person name="Pangilinan J."/>
            <person name="Riley R."/>
            <person name="LaButti K."/>
            <person name="Andreopoulos B."/>
            <person name="Lipzen A."/>
            <person name="Chen C."/>
            <person name="Yanf M."/>
            <person name="Daum C."/>
            <person name="Ng V."/>
            <person name="Clum A."/>
            <person name="Steindorff A."/>
            <person name="Ohm R."/>
            <person name="Martin F."/>
            <person name="Silar P."/>
            <person name="Natvig D."/>
            <person name="Lalanne C."/>
            <person name="Gautier V."/>
            <person name="Ament-velasquez S.L."/>
            <person name="Kruys A."/>
            <person name="Hutchinson M.I."/>
            <person name="Powell A.J."/>
            <person name="Barry K."/>
            <person name="Miller A.N."/>
            <person name="Grigoriev I.V."/>
            <person name="Debuchy R."/>
            <person name="Gladieux P."/>
            <person name="Thoren M.H."/>
            <person name="Johannesson H."/>
        </authorList>
    </citation>
    <scope>NUCLEOTIDE SEQUENCE</scope>
    <source>
        <strain evidence="2">SMH2392-1A</strain>
    </source>
</reference>
<dbReference type="EMBL" id="JAUIRO010000005">
    <property type="protein sequence ID" value="KAK0713350.1"/>
    <property type="molecule type" value="Genomic_DNA"/>
</dbReference>